<evidence type="ECO:0000256" key="1">
    <source>
        <dbReference type="SAM" id="Coils"/>
    </source>
</evidence>
<reference evidence="3" key="1">
    <citation type="submission" date="2019-05" db="EMBL/GenBank/DDBJ databases">
        <title>Annotation for the trematode Fasciolopsis buski.</title>
        <authorList>
            <person name="Choi Y.-J."/>
        </authorList>
    </citation>
    <scope>NUCLEOTIDE SEQUENCE</scope>
    <source>
        <strain evidence="3">HT</strain>
        <tissue evidence="3">Whole worm</tissue>
    </source>
</reference>
<evidence type="ECO:0008006" key="5">
    <source>
        <dbReference type="Google" id="ProtNLM"/>
    </source>
</evidence>
<gene>
    <name evidence="3" type="ORF">FBUS_01523</name>
</gene>
<feature type="compositionally biased region" description="Polar residues" evidence="2">
    <location>
        <begin position="361"/>
        <end position="374"/>
    </location>
</feature>
<evidence type="ECO:0000256" key="2">
    <source>
        <dbReference type="SAM" id="MobiDB-lite"/>
    </source>
</evidence>
<feature type="region of interest" description="Disordered" evidence="2">
    <location>
        <begin position="354"/>
        <end position="394"/>
    </location>
</feature>
<accession>A0A8E0S3I0</accession>
<dbReference type="Proteomes" id="UP000728185">
    <property type="component" value="Unassembled WGS sequence"/>
</dbReference>
<dbReference type="SUPFAM" id="SSF49599">
    <property type="entry name" value="TRAF domain-like"/>
    <property type="match status" value="1"/>
</dbReference>
<feature type="coiled-coil region" evidence="1">
    <location>
        <begin position="656"/>
        <end position="683"/>
    </location>
</feature>
<dbReference type="EMBL" id="LUCM01000344">
    <property type="protein sequence ID" value="KAA0200713.1"/>
    <property type="molecule type" value="Genomic_DNA"/>
</dbReference>
<protein>
    <recommendedName>
        <fullName evidence="5">MATH domain-containing protein</fullName>
    </recommendedName>
</protein>
<keyword evidence="4" id="KW-1185">Reference proteome</keyword>
<dbReference type="AlphaFoldDB" id="A0A8E0S3I0"/>
<evidence type="ECO:0000313" key="4">
    <source>
        <dbReference type="Proteomes" id="UP000728185"/>
    </source>
</evidence>
<organism evidence="3 4">
    <name type="scientific">Fasciolopsis buskii</name>
    <dbReference type="NCBI Taxonomy" id="27845"/>
    <lineage>
        <taxon>Eukaryota</taxon>
        <taxon>Metazoa</taxon>
        <taxon>Spiralia</taxon>
        <taxon>Lophotrochozoa</taxon>
        <taxon>Platyhelminthes</taxon>
        <taxon>Trematoda</taxon>
        <taxon>Digenea</taxon>
        <taxon>Plagiorchiida</taxon>
        <taxon>Echinostomata</taxon>
        <taxon>Echinostomatoidea</taxon>
        <taxon>Fasciolidae</taxon>
        <taxon>Fasciolopsis</taxon>
    </lineage>
</organism>
<comment type="caution">
    <text evidence="3">The sequence shown here is derived from an EMBL/GenBank/DDBJ whole genome shotgun (WGS) entry which is preliminary data.</text>
</comment>
<dbReference type="OrthoDB" id="10035275at2759"/>
<keyword evidence="1" id="KW-0175">Coiled coil</keyword>
<name>A0A8E0S3I0_9TREM</name>
<proteinExistence type="predicted"/>
<sequence>MQSQRRFYPNWDHADVNESKLKGVPLNIEHQVPLYRYVHMNDEENTQIFTFLLLPHLLCGLLDEVESKPFIYGQNLWTVRFQRSEAHLGVFLELKPAMNQPAEEHSNRTVSYQFTEQDHGHSVSLDFQFTLKNREHFSRNETYGRTGCVFCHGQSRHGRKRFVDLVSLSSRRHIFDDGLCVIELELKNPNIVYNLWCDACADPTVTNHYDRRLPHSSSVISLMRLDGSIVTIEKLLHFESERFFYAESQWYLTLDLETSQWSSNDCGNHSQPNVKIAEEPSIVVHAEMSLVKEVRKRTDNSSRATAQVKRCHSISNRVKCIASLPGGCVTKMMEFSIGSQGWPTQAYRTTFRNGGGKAETDQITNHKNQRQHSAFTCIDQRTADKDTGDTQSTGSGSPIALLLACASSPVNIKLQMTSFTNLSFVEVPVLSTTARATPPYLSDPFNLPWHVYTSESGKLLRLKFQPVLNPSRWENSEVPQCPLSHPAAIDPRSPDAVCLVGCRLRIHPLTPQLHAYVLPVGPALVHLIRFTSDRGSSHNLPASDKMPDECESYAPVSGMHTGKRFHTDHSSPGKKKMIMTDDDAIQSFHSSQGIALKKDDICEVAMNVTVAEVNDKNTGLINPMNGTILVEIEWVYNHVILIDRFHAADLINARQYHQLKYELDRLRKERDELERQLMSREMGLIQIDPAACQGPRSMVPIEPVAAVRSSAEEDRSSLLSRSLAPASAPCSIRDQIISVEPRAPKRRSHVQVDYRELRGSSHSAYRDSYGSNLESVGRSDEHFGFVRGPPRYSFDNESNMEKEVHLENRSASKSSVNSDHIMPRLPDRRKQFGRSKMTWKTYECARIQSLAEPFPAQPLRYSGPAYWQRPPSRRVQEICSGGARSATSSAGCSPRSYFQNYDELGFFD</sequence>
<evidence type="ECO:0000313" key="3">
    <source>
        <dbReference type="EMBL" id="KAA0200713.1"/>
    </source>
</evidence>